<feature type="compositionally biased region" description="Polar residues" evidence="4">
    <location>
        <begin position="342"/>
        <end position="357"/>
    </location>
</feature>
<dbReference type="InterPro" id="IPR032687">
    <property type="entry name" value="AraC-type_N"/>
</dbReference>
<dbReference type="RefSeq" id="WP_003121195.1">
    <property type="nucleotide sequence ID" value="NZ_AP014839.1"/>
</dbReference>
<accession>A0A0F7R0Z3</accession>
<evidence type="ECO:0000256" key="3">
    <source>
        <dbReference type="ARBA" id="ARBA00023163"/>
    </source>
</evidence>
<evidence type="ECO:0000313" key="7">
    <source>
        <dbReference type="EMBL" id="MZZ12231.1"/>
    </source>
</evidence>
<evidence type="ECO:0000256" key="2">
    <source>
        <dbReference type="ARBA" id="ARBA00023125"/>
    </source>
</evidence>
<evidence type="ECO:0000313" key="11">
    <source>
        <dbReference type="Proteomes" id="UP000194857"/>
    </source>
</evidence>
<keyword evidence="1" id="KW-0805">Transcription regulation</keyword>
<dbReference type="Proteomes" id="UP000045039">
    <property type="component" value="Unassembled WGS sequence"/>
</dbReference>
<dbReference type="GO" id="GO:0000976">
    <property type="term" value="F:transcription cis-regulatory region binding"/>
    <property type="evidence" value="ECO:0007669"/>
    <property type="project" value="TreeGrafter"/>
</dbReference>
<dbReference type="Gene3D" id="1.10.10.60">
    <property type="entry name" value="Homeodomain-like"/>
    <property type="match status" value="1"/>
</dbReference>
<dbReference type="GO" id="GO:0005829">
    <property type="term" value="C:cytosol"/>
    <property type="evidence" value="ECO:0007669"/>
    <property type="project" value="TreeGrafter"/>
</dbReference>
<dbReference type="Proteomes" id="UP000644192">
    <property type="component" value="Unassembled WGS sequence"/>
</dbReference>
<reference evidence="6" key="1">
    <citation type="submission" date="2015-06" db="EMBL/GenBank/DDBJ databases">
        <authorList>
            <person name="Radhakrishnan R."/>
            <person name="Underwood A."/>
            <person name="Al-Shahib A."/>
        </authorList>
    </citation>
    <scope>NUCLEOTIDE SEQUENCE</scope>
    <source>
        <strain evidence="6">P19_London_7_VIM_2_05_10</strain>
    </source>
</reference>
<proteinExistence type="predicted"/>
<evidence type="ECO:0000313" key="10">
    <source>
        <dbReference type="Proteomes" id="UP000045039"/>
    </source>
</evidence>
<dbReference type="SMART" id="SM00342">
    <property type="entry name" value="HTH_ARAC"/>
    <property type="match status" value="1"/>
</dbReference>
<name>A0A0F7R0Z3_PSEAI</name>
<accession>A0A1S1BY35</accession>
<gene>
    <name evidence="6" type="primary">appY</name>
    <name evidence="8" type="ORF">CAZ10_01295</name>
    <name evidence="7" type="ORF">GUL26_08225</name>
    <name evidence="9" type="ORF">IPC1295_08135</name>
    <name evidence="6" type="ORF">PAERUG_P19_London_7_VIM_2_05_10_03092</name>
</gene>
<reference evidence="7" key="6">
    <citation type="submission" date="2020-01" db="EMBL/GenBank/DDBJ databases">
        <title>Bacteria Cultured from War Wounds Associated with the Conflict in Eastern Ukraine.</title>
        <authorList>
            <person name="Snesrud E."/>
            <person name="Galac M.R."/>
            <person name="Mc Gann P."/>
            <person name="Valentine K."/>
            <person name="Viacheslav K."/>
        </authorList>
    </citation>
    <scope>NUCLEOTIDE SEQUENCE</scope>
    <source>
        <strain evidence="7">VNMU148</strain>
    </source>
</reference>
<dbReference type="PANTHER" id="PTHR47894:SF1">
    <property type="entry name" value="HTH-TYPE TRANSCRIPTIONAL REGULATOR VQSM"/>
    <property type="match status" value="1"/>
</dbReference>
<dbReference type="SUPFAM" id="SSF46689">
    <property type="entry name" value="Homeodomain-like"/>
    <property type="match status" value="1"/>
</dbReference>
<evidence type="ECO:0000259" key="5">
    <source>
        <dbReference type="PROSITE" id="PS01124"/>
    </source>
</evidence>
<evidence type="ECO:0000256" key="4">
    <source>
        <dbReference type="SAM" id="MobiDB-lite"/>
    </source>
</evidence>
<dbReference type="Pfam" id="PF12625">
    <property type="entry name" value="Arabinose_bd"/>
    <property type="match status" value="1"/>
</dbReference>
<dbReference type="PROSITE" id="PS01124">
    <property type="entry name" value="HTH_ARAC_FAMILY_2"/>
    <property type="match status" value="1"/>
</dbReference>
<comment type="caution">
    <text evidence="8">The sequence shown here is derived from an EMBL/GenBank/DDBJ whole genome shotgun (WGS) entry which is preliminary data.</text>
</comment>
<organism evidence="8 11">
    <name type="scientific">Pseudomonas aeruginosa</name>
    <dbReference type="NCBI Taxonomy" id="287"/>
    <lineage>
        <taxon>Bacteria</taxon>
        <taxon>Pseudomonadati</taxon>
        <taxon>Pseudomonadota</taxon>
        <taxon>Gammaproteobacteria</taxon>
        <taxon>Pseudomonadales</taxon>
        <taxon>Pseudomonadaceae</taxon>
        <taxon>Pseudomonas</taxon>
    </lineage>
</organism>
<protein>
    <submittedName>
        <fullName evidence="8">AraC family transcriptional regulator</fullName>
    </submittedName>
    <submittedName>
        <fullName evidence="6">HTH-type transcriptional regulator AppY</fullName>
    </submittedName>
    <submittedName>
        <fullName evidence="7">Helix-turn-helix domain-containing protein</fullName>
    </submittedName>
</protein>
<evidence type="ECO:0000313" key="8">
    <source>
        <dbReference type="EMBL" id="OTI65944.1"/>
    </source>
</evidence>
<feature type="domain" description="HTH araC/xylS-type" evidence="5">
    <location>
        <begin position="234"/>
        <end position="335"/>
    </location>
</feature>
<feature type="region of interest" description="Disordered" evidence="4">
    <location>
        <begin position="323"/>
        <end position="357"/>
    </location>
</feature>
<dbReference type="EMBL" id="NSNE01000003">
    <property type="protein sequence ID" value="RPM20244.1"/>
    <property type="molecule type" value="Genomic_DNA"/>
</dbReference>
<reference evidence="9 12" key="5">
    <citation type="submission" date="2019-01" db="EMBL/GenBank/DDBJ databases">
        <title>The Pseudomonas aeruginosa pan-genome provides new insights on its population structure, horizontal gene transfer and pathogenicity.</title>
        <authorList>
            <person name="Freschi L."/>
            <person name="Vincent A.T."/>
            <person name="Jeukens J."/>
            <person name="Emond-Rheault J.-G."/>
            <person name="Kukavica-Ibrulj I."/>
            <person name="Dupont M.-J."/>
            <person name="Charette S.J."/>
            <person name="Boyle B."/>
            <person name="Levesque R.C."/>
        </authorList>
    </citation>
    <scope>NUCLEOTIDE SEQUENCE [LARGE SCALE GENOMIC DNA]</scope>
    <source>
        <strain evidence="9 12">PA-W36</strain>
    </source>
</reference>
<dbReference type="InterPro" id="IPR009057">
    <property type="entry name" value="Homeodomain-like_sf"/>
</dbReference>
<evidence type="ECO:0000313" key="6">
    <source>
        <dbReference type="EMBL" id="CRO99083.1"/>
    </source>
</evidence>
<dbReference type="AlphaFoldDB" id="A0A0F7R0Z3"/>
<dbReference type="Proteomes" id="UP000284767">
    <property type="component" value="Unassembled WGS sequence"/>
</dbReference>
<dbReference type="EMBL" id="NFFZ01000001">
    <property type="protein sequence ID" value="OTI65944.1"/>
    <property type="molecule type" value="Genomic_DNA"/>
</dbReference>
<reference evidence="8 11" key="3">
    <citation type="submission" date="2017-05" db="EMBL/GenBank/DDBJ databases">
        <authorList>
            <person name="Song R."/>
            <person name="Chenine A.L."/>
            <person name="Ruprecht R.M."/>
        </authorList>
    </citation>
    <scope>NUCLEOTIDE SEQUENCE [LARGE SCALE GENOMIC DNA]</scope>
    <source>
        <strain evidence="8 11">S567_C10_BS</strain>
    </source>
</reference>
<dbReference type="PANTHER" id="PTHR47894">
    <property type="entry name" value="HTH-TYPE TRANSCRIPTIONAL REGULATOR GADX"/>
    <property type="match status" value="1"/>
</dbReference>
<reference evidence="9 12" key="4">
    <citation type="submission" date="2017-08" db="EMBL/GenBank/DDBJ databases">
        <authorList>
            <person name="Feschi L."/>
            <person name="Jeukens J."/>
            <person name="Emond-Rheault J.-G."/>
            <person name="Kukavica-Ibrulj I."/>
            <person name="Boyle B."/>
            <person name="Levesque R.C."/>
        </authorList>
    </citation>
    <scope>NUCLEOTIDE SEQUENCE [LARGE SCALE GENOMIC DNA]</scope>
    <source>
        <strain evidence="9 12">PA-W36</strain>
    </source>
</reference>
<dbReference type="EMBL" id="WXZT01000004">
    <property type="protein sequence ID" value="MZZ12231.1"/>
    <property type="molecule type" value="Genomic_DNA"/>
</dbReference>
<reference evidence="10" key="2">
    <citation type="submission" date="2015-06" db="EMBL/GenBank/DDBJ databases">
        <authorList>
            <person name="Radhakrishnan Rajesh"/>
            <person name="Underwood Anthony"/>
            <person name="Al-Shahib Ali"/>
        </authorList>
    </citation>
    <scope>NUCLEOTIDE SEQUENCE [LARGE SCALE GENOMIC DNA]</scope>
    <source>
        <strain evidence="10">P19_London_7_VIM_2_05_10</strain>
    </source>
</reference>
<keyword evidence="2" id="KW-0238">DNA-binding</keyword>
<evidence type="ECO:0000256" key="1">
    <source>
        <dbReference type="ARBA" id="ARBA00023015"/>
    </source>
</evidence>
<dbReference type="Proteomes" id="UP000194857">
    <property type="component" value="Unassembled WGS sequence"/>
</dbReference>
<dbReference type="Pfam" id="PF12833">
    <property type="entry name" value="HTH_18"/>
    <property type="match status" value="1"/>
</dbReference>
<dbReference type="InterPro" id="IPR018060">
    <property type="entry name" value="HTH_AraC"/>
</dbReference>
<keyword evidence="3" id="KW-0804">Transcription</keyword>
<dbReference type="GO" id="GO:0003700">
    <property type="term" value="F:DNA-binding transcription factor activity"/>
    <property type="evidence" value="ECO:0007669"/>
    <property type="project" value="InterPro"/>
</dbReference>
<dbReference type="EMBL" id="CVVU01000201">
    <property type="protein sequence ID" value="CRO99083.1"/>
    <property type="molecule type" value="Genomic_DNA"/>
</dbReference>
<evidence type="ECO:0000313" key="9">
    <source>
        <dbReference type="EMBL" id="RPM20244.1"/>
    </source>
</evidence>
<evidence type="ECO:0000313" key="12">
    <source>
        <dbReference type="Proteomes" id="UP000284767"/>
    </source>
</evidence>
<sequence>MSRRTDSDAPTITAAYPRLLLGLLEERGLDGRALLREIGLSTLRLEEPEARVTSQQYQAIAAAALALSGDPGLGAQLALRTPPTAHGSLGYAMMASATLGDALCLALRYMPLLQGNVEISLLREDEQVILRMLPGPALPPALHRYFSEALLIGLYRSGAWLLGEPALVGRLDFDYPEPAVPVPLPQCRYDQAHVQLVFPAILLARSLPMADPAALRRAREHCERELALLDAGRRDICARVRLELERQEQRFPNLEEVAARLHLSSRSLKRHLHDAGTSFRQLLGQARQRQALRLLRRPEVSLQRIALYLGYSDPTNFTRAFKRWTGEPPSDTRARLLGGQPVSRTNAKRSTNPSRFP</sequence>